<dbReference type="GO" id="GO:0016042">
    <property type="term" value="P:lipid catabolic process"/>
    <property type="evidence" value="ECO:0007669"/>
    <property type="project" value="UniProtKB-UniRule"/>
</dbReference>
<comment type="catalytic activity">
    <reaction evidence="1">
        <text>a triacylglycerol + H2O = a diacylglycerol + a fatty acid + H(+)</text>
        <dbReference type="Rhea" id="RHEA:12044"/>
        <dbReference type="ChEBI" id="CHEBI:15377"/>
        <dbReference type="ChEBI" id="CHEBI:15378"/>
        <dbReference type="ChEBI" id="CHEBI:17855"/>
        <dbReference type="ChEBI" id="CHEBI:18035"/>
        <dbReference type="ChEBI" id="CHEBI:28868"/>
        <dbReference type="EC" id="3.1.1.3"/>
    </reaction>
</comment>
<comment type="catalytic activity">
    <reaction evidence="11">
        <text>a monoacylglycerol + H2O = glycerol + a fatty acid + H(+)</text>
        <dbReference type="Rhea" id="RHEA:15245"/>
        <dbReference type="ChEBI" id="CHEBI:15377"/>
        <dbReference type="ChEBI" id="CHEBI:15378"/>
        <dbReference type="ChEBI" id="CHEBI:17408"/>
        <dbReference type="ChEBI" id="CHEBI:17754"/>
        <dbReference type="ChEBI" id="CHEBI:28868"/>
    </reaction>
</comment>
<gene>
    <name evidence="13" type="ORF">MOBT1_003002</name>
</gene>
<keyword evidence="8" id="KW-0443">Lipid metabolism</keyword>
<dbReference type="Gene3D" id="1.10.260.130">
    <property type="match status" value="1"/>
</dbReference>
<keyword evidence="4" id="KW-0964">Secreted</keyword>
<dbReference type="PANTHER" id="PTHR34853">
    <property type="match status" value="1"/>
</dbReference>
<dbReference type="InterPro" id="IPR005152">
    <property type="entry name" value="Lipase_secreted"/>
</dbReference>
<evidence type="ECO:0000256" key="3">
    <source>
        <dbReference type="ARBA" id="ARBA00013279"/>
    </source>
</evidence>
<evidence type="ECO:0000256" key="4">
    <source>
        <dbReference type="ARBA" id="ARBA00022525"/>
    </source>
</evidence>
<accession>A0AAF0IXN9</accession>
<dbReference type="EMBL" id="CP119941">
    <property type="protein sequence ID" value="WFD04296.1"/>
    <property type="molecule type" value="Genomic_DNA"/>
</dbReference>
<evidence type="ECO:0000256" key="9">
    <source>
        <dbReference type="ARBA" id="ARBA00043986"/>
    </source>
</evidence>
<dbReference type="AlphaFoldDB" id="A0AAF0IXN9"/>
<reference evidence="13" key="1">
    <citation type="submission" date="2023-03" db="EMBL/GenBank/DDBJ databases">
        <title>Mating type loci evolution in Malassezia.</title>
        <authorList>
            <person name="Coelho M.A."/>
        </authorList>
    </citation>
    <scope>NUCLEOTIDE SEQUENCE</scope>
    <source>
        <strain evidence="13">CBS 7876</strain>
    </source>
</reference>
<keyword evidence="7" id="KW-0843">Virulence</keyword>
<comment type="similarity">
    <text evidence="9">Belongs to the AB hydrolase superfamily. Lipase family. Class Lip subfamily.</text>
</comment>
<evidence type="ECO:0000256" key="8">
    <source>
        <dbReference type="ARBA" id="ARBA00023098"/>
    </source>
</evidence>
<evidence type="ECO:0000256" key="10">
    <source>
        <dbReference type="ARBA" id="ARBA00047591"/>
    </source>
</evidence>
<comment type="subcellular location">
    <subcellularLocation>
        <location evidence="2">Secreted</location>
    </subcellularLocation>
</comment>
<organism evidence="13 14">
    <name type="scientific">Malassezia obtusa</name>
    <dbReference type="NCBI Taxonomy" id="76774"/>
    <lineage>
        <taxon>Eukaryota</taxon>
        <taxon>Fungi</taxon>
        <taxon>Dikarya</taxon>
        <taxon>Basidiomycota</taxon>
        <taxon>Ustilaginomycotina</taxon>
        <taxon>Malasseziomycetes</taxon>
        <taxon>Malasseziales</taxon>
        <taxon>Malasseziaceae</taxon>
        <taxon>Malassezia</taxon>
    </lineage>
</organism>
<keyword evidence="12" id="KW-0732">Signal</keyword>
<dbReference type="Pfam" id="PF03583">
    <property type="entry name" value="LIP"/>
    <property type="match status" value="1"/>
</dbReference>
<evidence type="ECO:0000313" key="14">
    <source>
        <dbReference type="Proteomes" id="UP001214603"/>
    </source>
</evidence>
<keyword evidence="6" id="KW-0442">Lipid degradation</keyword>
<evidence type="ECO:0000256" key="5">
    <source>
        <dbReference type="ARBA" id="ARBA00022801"/>
    </source>
</evidence>
<dbReference type="Gene3D" id="3.40.50.1820">
    <property type="entry name" value="alpha/beta hydrolase"/>
    <property type="match status" value="1"/>
</dbReference>
<protein>
    <recommendedName>
        <fullName evidence="3">triacylglycerol lipase</fullName>
        <ecNumber evidence="3">3.1.1.3</ecNumber>
    </recommendedName>
</protein>
<evidence type="ECO:0000256" key="6">
    <source>
        <dbReference type="ARBA" id="ARBA00022963"/>
    </source>
</evidence>
<dbReference type="EC" id="3.1.1.3" evidence="3"/>
<dbReference type="PIRSF" id="PIRSF029171">
    <property type="entry name" value="Esterase_LipA"/>
    <property type="match status" value="1"/>
</dbReference>
<dbReference type="PANTHER" id="PTHR34853:SF1">
    <property type="entry name" value="LIPASE 5"/>
    <property type="match status" value="1"/>
</dbReference>
<evidence type="ECO:0000256" key="12">
    <source>
        <dbReference type="PIRNR" id="PIRNR029171"/>
    </source>
</evidence>
<feature type="chain" id="PRO_5041785456" description="triacylglycerol lipase" evidence="12">
    <location>
        <begin position="19"/>
        <end position="465"/>
    </location>
</feature>
<sequence length="465" mass="51204">MRTFLFVLLALCARLVAGAAVAPLEPRADVLSPENDPFYHAPSGWKNEEPGTVLRSRKITPTLLTIDKIKVEHAYEILYRTTGTHESDPAVTATTVLVPYNAKRDKLVTYLTYVDADGSKCALSYAIRKGSEFPGDLPMDYQLLLAEQVLEAGYIVTLPDYQGKNRAFGVGPLEGRQTLDGIKATLNYDKLNLKKHSPVVTTGYSGGAIASGWAAALHPSYASSVNAKGFAMGGTPANLTGTLINLDKGLFSAFAIAGVAGVAYAYDDLLQWLSPRLTVKGRRAVEFARSQCLVPTLLRYPFSRIISEDFVHGGTHILSEPTVYKILNPLVMGLKKSLTPTAPVWMYHGVNDEVIPYKDAIKSADMWAQHGADVLFQTNTFPLQGHATTEMVNVPNVLFFIEDRFADKPFPKGFNHEYIRSPLEQERVRQQGLKHLVEIIKNIIGDKIGEKNDSKLKAHIRSHAH</sequence>
<keyword evidence="5" id="KW-0378">Hydrolase</keyword>
<dbReference type="InterPro" id="IPR029058">
    <property type="entry name" value="AB_hydrolase_fold"/>
</dbReference>
<evidence type="ECO:0000256" key="2">
    <source>
        <dbReference type="ARBA" id="ARBA00004613"/>
    </source>
</evidence>
<comment type="catalytic activity">
    <reaction evidence="10">
        <text>a diacylglycerol + H2O = a monoacylglycerol + a fatty acid + H(+)</text>
        <dbReference type="Rhea" id="RHEA:32731"/>
        <dbReference type="ChEBI" id="CHEBI:15377"/>
        <dbReference type="ChEBI" id="CHEBI:15378"/>
        <dbReference type="ChEBI" id="CHEBI:17408"/>
        <dbReference type="ChEBI" id="CHEBI:18035"/>
        <dbReference type="ChEBI" id="CHEBI:28868"/>
    </reaction>
</comment>
<dbReference type="Proteomes" id="UP001214603">
    <property type="component" value="Chromosome 8"/>
</dbReference>
<feature type="signal peptide" evidence="12">
    <location>
        <begin position="1"/>
        <end position="18"/>
    </location>
</feature>
<evidence type="ECO:0000256" key="1">
    <source>
        <dbReference type="ARBA" id="ARBA00001024"/>
    </source>
</evidence>
<keyword evidence="14" id="KW-1185">Reference proteome</keyword>
<dbReference type="GO" id="GO:0005576">
    <property type="term" value="C:extracellular region"/>
    <property type="evidence" value="ECO:0007669"/>
    <property type="project" value="UniProtKB-SubCell"/>
</dbReference>
<dbReference type="GO" id="GO:0004806">
    <property type="term" value="F:triacylglycerol lipase activity"/>
    <property type="evidence" value="ECO:0007669"/>
    <property type="project" value="UniProtKB-UniRule"/>
</dbReference>
<evidence type="ECO:0000313" key="13">
    <source>
        <dbReference type="EMBL" id="WFD04296.1"/>
    </source>
</evidence>
<evidence type="ECO:0000256" key="7">
    <source>
        <dbReference type="ARBA" id="ARBA00023026"/>
    </source>
</evidence>
<evidence type="ECO:0000256" key="11">
    <source>
        <dbReference type="ARBA" id="ARBA00048461"/>
    </source>
</evidence>
<proteinExistence type="inferred from homology"/>
<name>A0AAF0IXN9_9BASI</name>
<dbReference type="SUPFAM" id="SSF53474">
    <property type="entry name" value="alpha/beta-Hydrolases"/>
    <property type="match status" value="1"/>
</dbReference>